<protein>
    <submittedName>
        <fullName evidence="1">Uncharacterized protein</fullName>
    </submittedName>
</protein>
<keyword evidence="2" id="KW-1185">Reference proteome</keyword>
<dbReference type="Proteomes" id="UP000694544">
    <property type="component" value="Unplaced"/>
</dbReference>
<dbReference type="AlphaFoldDB" id="A0A8C6CG66"/>
<proteinExistence type="predicted"/>
<evidence type="ECO:0000313" key="1">
    <source>
        <dbReference type="Ensembl" id="ENSMMSP00000001037.1"/>
    </source>
</evidence>
<name>A0A8C6CG66_MOSMO</name>
<reference evidence="1" key="1">
    <citation type="submission" date="2025-08" db="UniProtKB">
        <authorList>
            <consortium name="Ensembl"/>
        </authorList>
    </citation>
    <scope>IDENTIFICATION</scope>
</reference>
<dbReference type="Ensembl" id="ENSMMST00000001132.1">
    <property type="protein sequence ID" value="ENSMMSP00000001037.1"/>
    <property type="gene ID" value="ENSMMSG00000000821.1"/>
</dbReference>
<reference evidence="1" key="2">
    <citation type="submission" date="2025-09" db="UniProtKB">
        <authorList>
            <consortium name="Ensembl"/>
        </authorList>
    </citation>
    <scope>IDENTIFICATION</scope>
</reference>
<sequence>MSKKGKKRTWIDINPTRELPVMGKTRLMISNHSELAPRTNWGQLKKLTTEGEKLVKEQGQPLTLATLFLAMLPVVTTTSGSTSPRKSTDNNSN</sequence>
<organism evidence="1 2">
    <name type="scientific">Moschus moschiferus</name>
    <name type="common">Siberian musk deer</name>
    <name type="synonym">Moschus sibiricus</name>
    <dbReference type="NCBI Taxonomy" id="68415"/>
    <lineage>
        <taxon>Eukaryota</taxon>
        <taxon>Metazoa</taxon>
        <taxon>Chordata</taxon>
        <taxon>Craniata</taxon>
        <taxon>Vertebrata</taxon>
        <taxon>Euteleostomi</taxon>
        <taxon>Mammalia</taxon>
        <taxon>Eutheria</taxon>
        <taxon>Laurasiatheria</taxon>
        <taxon>Artiodactyla</taxon>
        <taxon>Ruminantia</taxon>
        <taxon>Pecora</taxon>
        <taxon>Moschidae</taxon>
        <taxon>Moschus</taxon>
    </lineage>
</organism>
<evidence type="ECO:0000313" key="2">
    <source>
        <dbReference type="Proteomes" id="UP000694544"/>
    </source>
</evidence>
<accession>A0A8C6CG66</accession>